<dbReference type="Pfam" id="PF01565">
    <property type="entry name" value="FAD_binding_4"/>
    <property type="match status" value="1"/>
</dbReference>
<dbReference type="PANTHER" id="PTHR21071">
    <property type="entry name" value="UDP-N-ACETYLENOLPYRUVOYLGLUCOSAMINE REDUCTASE"/>
    <property type="match status" value="1"/>
</dbReference>
<evidence type="ECO:0000256" key="9">
    <source>
        <dbReference type="ARBA" id="ARBA00022630"/>
    </source>
</evidence>
<dbReference type="InterPro" id="IPR016167">
    <property type="entry name" value="FAD-bd_PCMH_sub1"/>
</dbReference>
<proteinExistence type="inferred from homology"/>
<dbReference type="Gene3D" id="3.30.465.10">
    <property type="match status" value="1"/>
</dbReference>
<dbReference type="SUPFAM" id="SSF56176">
    <property type="entry name" value="FAD-binding/transporter-associated domain-like"/>
    <property type="match status" value="1"/>
</dbReference>
<keyword evidence="9 19" id="KW-0285">Flavoprotein</keyword>
<evidence type="ECO:0000256" key="1">
    <source>
        <dbReference type="ARBA" id="ARBA00001974"/>
    </source>
</evidence>
<dbReference type="InterPro" id="IPR011601">
    <property type="entry name" value="MurB_C"/>
</dbReference>
<evidence type="ECO:0000256" key="4">
    <source>
        <dbReference type="ARBA" id="ARBA00004752"/>
    </source>
</evidence>
<accession>A0ABW3IE45</accession>
<dbReference type="PANTHER" id="PTHR21071:SF4">
    <property type="entry name" value="UDP-N-ACETYLENOLPYRUVOYLGLUCOSAMINE REDUCTASE"/>
    <property type="match status" value="1"/>
</dbReference>
<evidence type="ECO:0000256" key="19">
    <source>
        <dbReference type="HAMAP-Rule" id="MF_00037"/>
    </source>
</evidence>
<dbReference type="GO" id="GO:0008762">
    <property type="term" value="F:UDP-N-acetylmuramate dehydrogenase activity"/>
    <property type="evidence" value="ECO:0007669"/>
    <property type="project" value="UniProtKB-EC"/>
</dbReference>
<evidence type="ECO:0000256" key="14">
    <source>
        <dbReference type="ARBA" id="ARBA00023002"/>
    </source>
</evidence>
<reference evidence="22" key="1">
    <citation type="journal article" date="2019" name="Int. J. Syst. Evol. Microbiol.">
        <title>The Global Catalogue of Microorganisms (GCM) 10K type strain sequencing project: providing services to taxonomists for standard genome sequencing and annotation.</title>
        <authorList>
            <consortium name="The Broad Institute Genomics Platform"/>
            <consortium name="The Broad Institute Genome Sequencing Center for Infectious Disease"/>
            <person name="Wu L."/>
            <person name="Ma J."/>
        </authorList>
    </citation>
    <scope>NUCLEOTIDE SEQUENCE [LARGE SCALE GENOMIC DNA]</scope>
    <source>
        <strain evidence="22">CCUG 60898</strain>
    </source>
</reference>
<feature type="domain" description="FAD-binding PCMH-type" evidence="20">
    <location>
        <begin position="17"/>
        <end position="186"/>
    </location>
</feature>
<gene>
    <name evidence="19 21" type="primary">murB</name>
    <name evidence="21" type="ORF">ACFQ1G_05950</name>
</gene>
<keyword evidence="22" id="KW-1185">Reference proteome</keyword>
<dbReference type="InterPro" id="IPR016166">
    <property type="entry name" value="FAD-bd_PCMH"/>
</dbReference>
<comment type="catalytic activity">
    <reaction evidence="18 19">
        <text>UDP-N-acetyl-alpha-D-muramate + NADP(+) = UDP-N-acetyl-3-O-(1-carboxyvinyl)-alpha-D-glucosamine + NADPH + H(+)</text>
        <dbReference type="Rhea" id="RHEA:12248"/>
        <dbReference type="ChEBI" id="CHEBI:15378"/>
        <dbReference type="ChEBI" id="CHEBI:57783"/>
        <dbReference type="ChEBI" id="CHEBI:58349"/>
        <dbReference type="ChEBI" id="CHEBI:68483"/>
        <dbReference type="ChEBI" id="CHEBI:70757"/>
        <dbReference type="EC" id="1.3.1.98"/>
    </reaction>
</comment>
<dbReference type="Proteomes" id="UP001597100">
    <property type="component" value="Unassembled WGS sequence"/>
</dbReference>
<keyword evidence="14 19" id="KW-0560">Oxidoreductase</keyword>
<dbReference type="Pfam" id="PF02873">
    <property type="entry name" value="MurB_C"/>
    <property type="match status" value="1"/>
</dbReference>
<protein>
    <recommendedName>
        <fullName evidence="6 19">UDP-N-acetylenolpyruvoylglucosamine reductase</fullName>
        <ecNumber evidence="5 19">1.3.1.98</ecNumber>
    </recommendedName>
    <alternativeName>
        <fullName evidence="17 19">UDP-N-acetylmuramate dehydrogenase</fullName>
    </alternativeName>
</protein>
<sequence length="337" mass="38046">MQTFTNKSLKEYNTFGIDVKARKFISVETVEELKELLKNSYASELFVLGGGSNMLLTGDIEKTVVHINLEGIRIKEDLEDEVLVEAMAGENWHQFVLFCLDHGFGGLENLSLIPGNVGTAPIQNIGAYGVEIKDTFEECTALDVQTLELKKFSLEDCRFGYRDSIFKNSEKGRYIITQVTFRLTKNRHLLHTDYGSIGEYLAEEGIENPGIRDVSNAVISIRRSKLPDPKKIGNSGSFFKNPVISNQQITELQEIYPEMPFYKVDEEHVKVPAGWLIDRAGLKGYREGDAGVHTKQALVLVNYGNATGQEILRLSEKVQERVYDLFKVKLQPEVNIF</sequence>
<evidence type="ECO:0000256" key="5">
    <source>
        <dbReference type="ARBA" id="ARBA00012518"/>
    </source>
</evidence>
<keyword evidence="11 19" id="KW-0521">NADP</keyword>
<comment type="cofactor">
    <cofactor evidence="1 19">
        <name>FAD</name>
        <dbReference type="ChEBI" id="CHEBI:57692"/>
    </cofactor>
</comment>
<keyword evidence="12 19" id="KW-0133">Cell shape</keyword>
<evidence type="ECO:0000313" key="21">
    <source>
        <dbReference type="EMBL" id="MFD0976327.1"/>
    </source>
</evidence>
<dbReference type="InterPro" id="IPR006094">
    <property type="entry name" value="Oxid_FAD_bind_N"/>
</dbReference>
<dbReference type="HAMAP" id="MF_00037">
    <property type="entry name" value="MurB"/>
    <property type="match status" value="1"/>
</dbReference>
<keyword evidence="13 19" id="KW-0573">Peptidoglycan synthesis</keyword>
<comment type="similarity">
    <text evidence="19">Belongs to the MurB family.</text>
</comment>
<dbReference type="Gene3D" id="3.90.78.10">
    <property type="entry name" value="UDP-N-acetylenolpyruvoylglucosamine reductase, C-terminal domain"/>
    <property type="match status" value="1"/>
</dbReference>
<comment type="subcellular location">
    <subcellularLocation>
        <location evidence="3 19">Cytoplasm</location>
    </subcellularLocation>
</comment>
<evidence type="ECO:0000256" key="6">
    <source>
        <dbReference type="ARBA" id="ARBA00015188"/>
    </source>
</evidence>
<dbReference type="EC" id="1.3.1.98" evidence="5 19"/>
<evidence type="ECO:0000256" key="12">
    <source>
        <dbReference type="ARBA" id="ARBA00022960"/>
    </source>
</evidence>
<evidence type="ECO:0000256" key="13">
    <source>
        <dbReference type="ARBA" id="ARBA00022984"/>
    </source>
</evidence>
<dbReference type="InterPro" id="IPR016169">
    <property type="entry name" value="FAD-bd_PCMH_sub2"/>
</dbReference>
<dbReference type="RefSeq" id="WP_380737550.1">
    <property type="nucleotide sequence ID" value="NZ_JBHTJP010000032.1"/>
</dbReference>
<dbReference type="SUPFAM" id="SSF56194">
    <property type="entry name" value="Uridine diphospho-N-Acetylenolpyruvylglucosamine reductase, MurB, C-terminal domain"/>
    <property type="match status" value="1"/>
</dbReference>
<keyword evidence="8 19" id="KW-0132">Cell division</keyword>
<dbReference type="InterPro" id="IPR036635">
    <property type="entry name" value="MurB_C_sf"/>
</dbReference>
<dbReference type="Gene3D" id="3.30.43.10">
    <property type="entry name" value="Uridine Diphospho-n-acetylenolpyruvylglucosamine Reductase, domain 2"/>
    <property type="match status" value="1"/>
</dbReference>
<dbReference type="NCBIfam" id="TIGR00179">
    <property type="entry name" value="murB"/>
    <property type="match status" value="1"/>
</dbReference>
<keyword evidence="15 19" id="KW-0131">Cell cycle</keyword>
<evidence type="ECO:0000256" key="11">
    <source>
        <dbReference type="ARBA" id="ARBA00022857"/>
    </source>
</evidence>
<evidence type="ECO:0000313" key="22">
    <source>
        <dbReference type="Proteomes" id="UP001597100"/>
    </source>
</evidence>
<evidence type="ECO:0000256" key="17">
    <source>
        <dbReference type="ARBA" id="ARBA00031026"/>
    </source>
</evidence>
<evidence type="ECO:0000256" key="3">
    <source>
        <dbReference type="ARBA" id="ARBA00004496"/>
    </source>
</evidence>
<dbReference type="InterPro" id="IPR003170">
    <property type="entry name" value="MurB"/>
</dbReference>
<evidence type="ECO:0000256" key="2">
    <source>
        <dbReference type="ARBA" id="ARBA00003921"/>
    </source>
</evidence>
<feature type="active site" evidence="19">
    <location>
        <position position="333"/>
    </location>
</feature>
<evidence type="ECO:0000256" key="16">
    <source>
        <dbReference type="ARBA" id="ARBA00023316"/>
    </source>
</evidence>
<comment type="function">
    <text evidence="2 19">Cell wall formation.</text>
</comment>
<evidence type="ECO:0000256" key="10">
    <source>
        <dbReference type="ARBA" id="ARBA00022827"/>
    </source>
</evidence>
<keyword evidence="16 19" id="KW-0961">Cell wall biogenesis/degradation</keyword>
<feature type="active site" description="Proton donor" evidence="19">
    <location>
        <position position="237"/>
    </location>
</feature>
<keyword evidence="7 19" id="KW-0963">Cytoplasm</keyword>
<keyword evidence="10 19" id="KW-0274">FAD</keyword>
<evidence type="ECO:0000256" key="7">
    <source>
        <dbReference type="ARBA" id="ARBA00022490"/>
    </source>
</evidence>
<feature type="active site" evidence="19">
    <location>
        <position position="162"/>
    </location>
</feature>
<comment type="caution">
    <text evidence="21">The sequence shown here is derived from an EMBL/GenBank/DDBJ whole genome shotgun (WGS) entry which is preliminary data.</text>
</comment>
<dbReference type="InterPro" id="IPR036318">
    <property type="entry name" value="FAD-bd_PCMH-like_sf"/>
</dbReference>
<dbReference type="PROSITE" id="PS51387">
    <property type="entry name" value="FAD_PCMH"/>
    <property type="match status" value="1"/>
</dbReference>
<dbReference type="EMBL" id="JBHTJP010000032">
    <property type="protein sequence ID" value="MFD0976327.1"/>
    <property type="molecule type" value="Genomic_DNA"/>
</dbReference>
<evidence type="ECO:0000256" key="8">
    <source>
        <dbReference type="ARBA" id="ARBA00022618"/>
    </source>
</evidence>
<dbReference type="NCBIfam" id="NF000755">
    <property type="entry name" value="PRK00046.1"/>
    <property type="match status" value="1"/>
</dbReference>
<dbReference type="NCBIfam" id="NF010478">
    <property type="entry name" value="PRK13903.1"/>
    <property type="match status" value="1"/>
</dbReference>
<organism evidence="21 22">
    <name type="scientific">Salinimicrobium gaetbulicola</name>
    <dbReference type="NCBI Taxonomy" id="999702"/>
    <lineage>
        <taxon>Bacteria</taxon>
        <taxon>Pseudomonadati</taxon>
        <taxon>Bacteroidota</taxon>
        <taxon>Flavobacteriia</taxon>
        <taxon>Flavobacteriales</taxon>
        <taxon>Flavobacteriaceae</taxon>
        <taxon>Salinimicrobium</taxon>
    </lineage>
</organism>
<name>A0ABW3IE45_9FLAO</name>
<evidence type="ECO:0000256" key="15">
    <source>
        <dbReference type="ARBA" id="ARBA00023306"/>
    </source>
</evidence>
<evidence type="ECO:0000259" key="20">
    <source>
        <dbReference type="PROSITE" id="PS51387"/>
    </source>
</evidence>
<comment type="pathway">
    <text evidence="4 19">Cell wall biogenesis; peptidoglycan biosynthesis.</text>
</comment>
<evidence type="ECO:0000256" key="18">
    <source>
        <dbReference type="ARBA" id="ARBA00048914"/>
    </source>
</evidence>